<protein>
    <submittedName>
        <fullName evidence="2">DUF2897 family protein</fullName>
    </submittedName>
</protein>
<organism evidence="2 3">
    <name type="scientific">Marinobacter suaedae</name>
    <dbReference type="NCBI Taxonomy" id="3057675"/>
    <lineage>
        <taxon>Bacteria</taxon>
        <taxon>Pseudomonadati</taxon>
        <taxon>Pseudomonadota</taxon>
        <taxon>Gammaproteobacteria</taxon>
        <taxon>Pseudomonadales</taxon>
        <taxon>Marinobacteraceae</taxon>
        <taxon>Marinobacter</taxon>
    </lineage>
</organism>
<sequence length="55" mass="6237">MPAIGWIIVILAAAMIIGSLMFLRDSANMRIPPDKLEKIRQRKAELDAQEKDEDN</sequence>
<evidence type="ECO:0000313" key="2">
    <source>
        <dbReference type="EMBL" id="MDO3721341.1"/>
    </source>
</evidence>
<dbReference type="InterPro" id="IPR021550">
    <property type="entry name" value="DUF2897"/>
</dbReference>
<accession>A0ABT8VZD6</accession>
<keyword evidence="3" id="KW-1185">Reference proteome</keyword>
<dbReference type="Pfam" id="PF11446">
    <property type="entry name" value="DUF2897"/>
    <property type="match status" value="1"/>
</dbReference>
<keyword evidence="1" id="KW-1133">Transmembrane helix</keyword>
<dbReference type="EMBL" id="JAUMIS010000001">
    <property type="protein sequence ID" value="MDO3721341.1"/>
    <property type="molecule type" value="Genomic_DNA"/>
</dbReference>
<feature type="transmembrane region" description="Helical" evidence="1">
    <location>
        <begin position="6"/>
        <end position="23"/>
    </location>
</feature>
<name>A0ABT8VZD6_9GAMM</name>
<gene>
    <name evidence="2" type="ORF">QVZ43_06365</name>
</gene>
<dbReference type="RefSeq" id="WP_223795032.1">
    <property type="nucleotide sequence ID" value="NZ_JAUMIS010000001.1"/>
</dbReference>
<reference evidence="2" key="1">
    <citation type="submission" date="2023-07" db="EMBL/GenBank/DDBJ databases">
        <title>Marinobacter sp. chi1 genome sequencing and assembly.</title>
        <authorList>
            <person name="Park S."/>
        </authorList>
    </citation>
    <scope>NUCLEOTIDE SEQUENCE</scope>
    <source>
        <strain evidence="2">Chi1</strain>
    </source>
</reference>
<keyword evidence="1" id="KW-0472">Membrane</keyword>
<comment type="caution">
    <text evidence="2">The sequence shown here is derived from an EMBL/GenBank/DDBJ whole genome shotgun (WGS) entry which is preliminary data.</text>
</comment>
<dbReference type="Proteomes" id="UP001168640">
    <property type="component" value="Unassembled WGS sequence"/>
</dbReference>
<evidence type="ECO:0000313" key="3">
    <source>
        <dbReference type="Proteomes" id="UP001168640"/>
    </source>
</evidence>
<keyword evidence="1" id="KW-0812">Transmembrane</keyword>
<evidence type="ECO:0000256" key="1">
    <source>
        <dbReference type="SAM" id="Phobius"/>
    </source>
</evidence>
<proteinExistence type="predicted"/>